<keyword evidence="5" id="KW-0347">Helicase</keyword>
<dbReference type="InterPro" id="IPR001650">
    <property type="entry name" value="Helicase_C-like"/>
</dbReference>
<dbReference type="PROSITE" id="PS51194">
    <property type="entry name" value="HELICASE_CTER"/>
    <property type="match status" value="1"/>
</dbReference>
<evidence type="ECO:0000313" key="5">
    <source>
        <dbReference type="EMBL" id="AZN30451.1"/>
    </source>
</evidence>
<dbReference type="SUPFAM" id="SSF52540">
    <property type="entry name" value="P-loop containing nucleoside triphosphate hydrolases"/>
    <property type="match status" value="1"/>
</dbReference>
<dbReference type="EMBL" id="CP034438">
    <property type="protein sequence ID" value="AZN30451.1"/>
    <property type="molecule type" value="Genomic_DNA"/>
</dbReference>
<proteinExistence type="predicted"/>
<dbReference type="GO" id="GO:0036297">
    <property type="term" value="P:interstrand cross-link repair"/>
    <property type="evidence" value="ECO:0007669"/>
    <property type="project" value="TreeGrafter"/>
</dbReference>
<dbReference type="NCBIfam" id="TIGR03817">
    <property type="entry name" value="DECH_helic"/>
    <property type="match status" value="1"/>
</dbReference>
<evidence type="ECO:0000256" key="1">
    <source>
        <dbReference type="ARBA" id="ARBA00022741"/>
    </source>
</evidence>
<protein>
    <submittedName>
        <fullName evidence="5">DEAD/DEAH box helicase</fullName>
    </submittedName>
</protein>
<dbReference type="CDD" id="cd18797">
    <property type="entry name" value="SF2_C_Hrq"/>
    <property type="match status" value="1"/>
</dbReference>
<evidence type="ECO:0000259" key="3">
    <source>
        <dbReference type="PROSITE" id="PS51192"/>
    </source>
</evidence>
<keyword evidence="1" id="KW-0547">Nucleotide-binding</keyword>
<dbReference type="SMART" id="SM00490">
    <property type="entry name" value="HELICc"/>
    <property type="match status" value="1"/>
</dbReference>
<dbReference type="AlphaFoldDB" id="A0A3S8ZAF2"/>
<dbReference type="KEGG" id="fsl:EJO69_09135"/>
<dbReference type="RefSeq" id="WP_126041199.1">
    <property type="nucleotide sequence ID" value="NZ_CP034438.1"/>
</dbReference>
<dbReference type="InterPro" id="IPR018973">
    <property type="entry name" value="MZB"/>
</dbReference>
<dbReference type="InterPro" id="IPR055227">
    <property type="entry name" value="HRQ1_WHD"/>
</dbReference>
<dbReference type="GO" id="GO:0003676">
    <property type="term" value="F:nucleic acid binding"/>
    <property type="evidence" value="ECO:0007669"/>
    <property type="project" value="InterPro"/>
</dbReference>
<dbReference type="InterPro" id="IPR014001">
    <property type="entry name" value="Helicase_ATP-bd"/>
</dbReference>
<dbReference type="PANTHER" id="PTHR47957">
    <property type="entry name" value="ATP-DEPENDENT HELICASE HRQ1"/>
    <property type="match status" value="1"/>
</dbReference>
<dbReference type="Pfam" id="PF00270">
    <property type="entry name" value="DEAD"/>
    <property type="match status" value="1"/>
</dbReference>
<dbReference type="Pfam" id="PF00271">
    <property type="entry name" value="Helicase_C"/>
    <property type="match status" value="1"/>
</dbReference>
<dbReference type="PROSITE" id="PS51192">
    <property type="entry name" value="HELICASE_ATP_BIND_1"/>
    <property type="match status" value="1"/>
</dbReference>
<dbReference type="Proteomes" id="UP000270021">
    <property type="component" value="Chromosome"/>
</dbReference>
<dbReference type="OrthoDB" id="143059at2"/>
<reference evidence="5 6" key="1">
    <citation type="submission" date="2018-12" db="EMBL/GenBank/DDBJ databases">
        <title>Complete genome sequence of Flaviflexus salsibiostraticola KCTC 33148.</title>
        <authorList>
            <person name="Bae J.-W."/>
        </authorList>
    </citation>
    <scope>NUCLEOTIDE SEQUENCE [LARGE SCALE GENOMIC DNA]</scope>
    <source>
        <strain evidence="5 6">KCTC 33148</strain>
    </source>
</reference>
<dbReference type="InterPro" id="IPR011545">
    <property type="entry name" value="DEAD/DEAH_box_helicase_dom"/>
</dbReference>
<dbReference type="GO" id="GO:0006289">
    <property type="term" value="P:nucleotide-excision repair"/>
    <property type="evidence" value="ECO:0007669"/>
    <property type="project" value="TreeGrafter"/>
</dbReference>
<keyword evidence="2" id="KW-0067">ATP-binding</keyword>
<dbReference type="Pfam" id="PF09369">
    <property type="entry name" value="MZB"/>
    <property type="match status" value="1"/>
</dbReference>
<dbReference type="Gene3D" id="3.40.50.300">
    <property type="entry name" value="P-loop containing nucleotide triphosphate hydrolases"/>
    <property type="match status" value="2"/>
</dbReference>
<evidence type="ECO:0000313" key="6">
    <source>
        <dbReference type="Proteomes" id="UP000270021"/>
    </source>
</evidence>
<keyword evidence="5" id="KW-0378">Hydrolase</keyword>
<feature type="domain" description="Helicase ATP-binding" evidence="3">
    <location>
        <begin position="60"/>
        <end position="250"/>
    </location>
</feature>
<dbReference type="SMART" id="SM00487">
    <property type="entry name" value="DEXDc"/>
    <property type="match status" value="1"/>
</dbReference>
<sequence length="790" mass="84642">MSIWGAILDGFTADQVAGTHVSPARAGVSEPWPEWLHPSIAEGMSSLGISRVWEHQAEGMEAIHQRRHTVIATGTGSGKSLVAWAPILSAIADASESLSLADIHRRPTALYLAPTKALAADQLDSLARMITATRSPAQPATVDGDAPGELRRWARSHADLILTNPDFAHFSLMAGHSRWSRMWSGLTAIVIDEFHTYRGMTGAQVALVVRRMLRIARHYGSDPIVIFLSATAADPGATVARFLGVDRELVAVVDTDHSAQTSSRLLIARGRPIPTIDSGDEVLVVDGQREPPRRSAIREASEVAARAIEAGASTLIFSRSRAGAETVSQLVQDALRQRFSPFADRVAAYRGGYLPEERRELEAGLRDGTIRALATTNALELGIDISGLDAVVMSGWPGTHASFRQQLGRAGRSGREGIGVLIARDDPLDQYLAENADTLLGQPIEAQVFDPGNPYVISAQVCAAASELPLTAADAAVFGFESTEHFDELVEAGLLTRRGGTWRWNVALGVSAHDMVDIRGGGAEISIIDVTTGALLGTVSAGQADRQVHPNAIYIHQGEPFIVLSLDDERAVVEPFREEEIRTFAVADSAVEIIETYEERQMPHGILAFGDVLVASRVTGYDTRRSRDGLYLGRMPLEMPLRQLPTQGCWWTLSERRCADVGLTPDILPGALHGLEHAAIGLLPLFATCDRWDIGGLSTAMHAQTASPTIIIHDAIPGGSGCAERGFRAAESWLGATVSRLESCHCREGCPSCIQSPKCGNGNSPLSKIGALLLGRALIEDMAHLGPASA</sequence>
<keyword evidence="6" id="KW-1185">Reference proteome</keyword>
<gene>
    <name evidence="5" type="ORF">EJO69_09135</name>
</gene>
<dbReference type="Pfam" id="PF22982">
    <property type="entry name" value="WHD_HRQ1"/>
    <property type="match status" value="1"/>
</dbReference>
<evidence type="ECO:0000259" key="4">
    <source>
        <dbReference type="PROSITE" id="PS51194"/>
    </source>
</evidence>
<evidence type="ECO:0000256" key="2">
    <source>
        <dbReference type="ARBA" id="ARBA00022840"/>
    </source>
</evidence>
<dbReference type="InterPro" id="IPR027417">
    <property type="entry name" value="P-loop_NTPase"/>
</dbReference>
<accession>A0A3S8ZAF2</accession>
<dbReference type="GO" id="GO:0043138">
    <property type="term" value="F:3'-5' DNA helicase activity"/>
    <property type="evidence" value="ECO:0007669"/>
    <property type="project" value="TreeGrafter"/>
</dbReference>
<name>A0A3S8ZAF2_9ACTO</name>
<dbReference type="GO" id="GO:0005524">
    <property type="term" value="F:ATP binding"/>
    <property type="evidence" value="ECO:0007669"/>
    <property type="project" value="UniProtKB-KW"/>
</dbReference>
<feature type="domain" description="Helicase C-terminal" evidence="4">
    <location>
        <begin position="302"/>
        <end position="452"/>
    </location>
</feature>
<dbReference type="InterPro" id="IPR022307">
    <property type="entry name" value="Helicase_put_actinobac"/>
</dbReference>
<organism evidence="5 6">
    <name type="scientific">Flaviflexus salsibiostraticola</name>
    <dbReference type="NCBI Taxonomy" id="1282737"/>
    <lineage>
        <taxon>Bacteria</taxon>
        <taxon>Bacillati</taxon>
        <taxon>Actinomycetota</taxon>
        <taxon>Actinomycetes</taxon>
        <taxon>Actinomycetales</taxon>
        <taxon>Actinomycetaceae</taxon>
        <taxon>Flaviflexus</taxon>
    </lineage>
</organism>
<dbReference type="PANTHER" id="PTHR47957:SF3">
    <property type="entry name" value="ATP-DEPENDENT HELICASE HRQ1"/>
    <property type="match status" value="1"/>
</dbReference>